<accession>A0A9W7DIU1</accession>
<dbReference type="GO" id="GO:0005886">
    <property type="term" value="C:plasma membrane"/>
    <property type="evidence" value="ECO:0007669"/>
    <property type="project" value="UniProtKB-SubCell"/>
</dbReference>
<sequence>MALETPPIIETGTEVQPQSQNPEVAQVVNDKSQAQHHPEPQIQVQDSHNSVTATTNVEQPLETNNNISKKLPFILAIDNHEYQFTFLIITQLLFWTVLANLARIGLTAITNYTNAYVNYVAGTSLWCNFSACLILAAVIKSDRFWDSVLASKPPSTTMATGERVIEDKSQTSLFIGLTFGFCGSLCTFSSFILELVLKTCDVILHAFTDSWYAFNDKGDGAKDFFSVLFIQFGVSVFGWLVGCDLAKFINWLVERYPKCAGSYLNWRIFELVASVLGIAALIVNIVLSAAFGEYNSYKVNYSIAICFAPVAVVLRYYLTTKLNGYKTWFPTGTFLSNLISCIFKGL</sequence>
<evidence type="ECO:0000256" key="6">
    <source>
        <dbReference type="ARBA" id="ARBA00023136"/>
    </source>
</evidence>
<comment type="function">
    <text evidence="1">Fluoride channel required for the rapid expulsion of cytoplasmic fluoride.</text>
</comment>
<feature type="transmembrane region" description="Helical" evidence="10">
    <location>
        <begin position="116"/>
        <end position="139"/>
    </location>
</feature>
<comment type="catalytic activity">
    <reaction evidence="8">
        <text>fluoride(in) = fluoride(out)</text>
        <dbReference type="Rhea" id="RHEA:76159"/>
        <dbReference type="ChEBI" id="CHEBI:17051"/>
    </reaction>
    <physiologicalReaction direction="left-to-right" evidence="8">
        <dbReference type="Rhea" id="RHEA:76160"/>
    </physiologicalReaction>
</comment>
<name>A0A9W7DIU1_AMBMO</name>
<evidence type="ECO:0000256" key="4">
    <source>
        <dbReference type="ARBA" id="ARBA00022692"/>
    </source>
</evidence>
<keyword evidence="3" id="KW-1003">Cell membrane</keyword>
<keyword evidence="12" id="KW-1185">Reference proteome</keyword>
<protein>
    <submittedName>
        <fullName evidence="11">Unnamed protein product</fullName>
    </submittedName>
</protein>
<feature type="transmembrane region" description="Helical" evidence="10">
    <location>
        <begin position="84"/>
        <end position="104"/>
    </location>
</feature>
<feature type="transmembrane region" description="Helical" evidence="10">
    <location>
        <begin position="264"/>
        <end position="287"/>
    </location>
</feature>
<feature type="compositionally biased region" description="Polar residues" evidence="9">
    <location>
        <begin position="13"/>
        <end position="23"/>
    </location>
</feature>
<dbReference type="Proteomes" id="UP001165063">
    <property type="component" value="Unassembled WGS sequence"/>
</dbReference>
<dbReference type="PANTHER" id="PTHR28259:SF1">
    <property type="entry name" value="FLUORIDE EXPORT PROTEIN 1-RELATED"/>
    <property type="match status" value="1"/>
</dbReference>
<reference evidence="11" key="1">
    <citation type="submission" date="2023-04" db="EMBL/GenBank/DDBJ databases">
        <title>Ambrosiozyma monospora NBRC 1965.</title>
        <authorList>
            <person name="Ichikawa N."/>
            <person name="Sato H."/>
            <person name="Tonouchi N."/>
        </authorList>
    </citation>
    <scope>NUCLEOTIDE SEQUENCE</scope>
    <source>
        <strain evidence="11">NBRC 1965</strain>
    </source>
</reference>
<evidence type="ECO:0000313" key="12">
    <source>
        <dbReference type="Proteomes" id="UP001165063"/>
    </source>
</evidence>
<dbReference type="GO" id="GO:1903425">
    <property type="term" value="F:fluoride transmembrane transporter activity"/>
    <property type="evidence" value="ECO:0007669"/>
    <property type="project" value="TreeGrafter"/>
</dbReference>
<keyword evidence="4 10" id="KW-0812">Transmembrane</keyword>
<dbReference type="InterPro" id="IPR003691">
    <property type="entry name" value="FluC"/>
</dbReference>
<evidence type="ECO:0000256" key="10">
    <source>
        <dbReference type="SAM" id="Phobius"/>
    </source>
</evidence>
<dbReference type="EMBL" id="BSXU01003859">
    <property type="protein sequence ID" value="GMG40494.1"/>
    <property type="molecule type" value="Genomic_DNA"/>
</dbReference>
<evidence type="ECO:0000256" key="9">
    <source>
        <dbReference type="SAM" id="MobiDB-lite"/>
    </source>
</evidence>
<evidence type="ECO:0000313" key="11">
    <source>
        <dbReference type="EMBL" id="GMG40494.1"/>
    </source>
</evidence>
<keyword evidence="5 10" id="KW-1133">Transmembrane helix</keyword>
<organism evidence="11 12">
    <name type="scientific">Ambrosiozyma monospora</name>
    <name type="common">Yeast</name>
    <name type="synonym">Endomycopsis monosporus</name>
    <dbReference type="NCBI Taxonomy" id="43982"/>
    <lineage>
        <taxon>Eukaryota</taxon>
        <taxon>Fungi</taxon>
        <taxon>Dikarya</taxon>
        <taxon>Ascomycota</taxon>
        <taxon>Saccharomycotina</taxon>
        <taxon>Pichiomycetes</taxon>
        <taxon>Pichiales</taxon>
        <taxon>Pichiaceae</taxon>
        <taxon>Ambrosiozyma</taxon>
    </lineage>
</organism>
<feature type="region of interest" description="Disordered" evidence="9">
    <location>
        <begin position="1"/>
        <end position="50"/>
    </location>
</feature>
<proteinExistence type="inferred from homology"/>
<dbReference type="AlphaFoldDB" id="A0A9W7DIU1"/>
<gene>
    <name evidence="11" type="ORF">Amon01_000623600</name>
</gene>
<evidence type="ECO:0000256" key="3">
    <source>
        <dbReference type="ARBA" id="ARBA00022475"/>
    </source>
</evidence>
<evidence type="ECO:0000256" key="8">
    <source>
        <dbReference type="ARBA" id="ARBA00035585"/>
    </source>
</evidence>
<keyword evidence="6 10" id="KW-0472">Membrane</keyword>
<feature type="transmembrane region" description="Helical" evidence="10">
    <location>
        <begin position="299"/>
        <end position="318"/>
    </location>
</feature>
<feature type="transmembrane region" description="Helical" evidence="10">
    <location>
        <begin position="173"/>
        <end position="193"/>
    </location>
</feature>
<comment type="subcellular location">
    <subcellularLocation>
        <location evidence="2">Cell membrane</location>
        <topology evidence="2">Multi-pass membrane protein</topology>
    </subcellularLocation>
</comment>
<evidence type="ECO:0000256" key="5">
    <source>
        <dbReference type="ARBA" id="ARBA00022989"/>
    </source>
</evidence>
<evidence type="ECO:0000256" key="2">
    <source>
        <dbReference type="ARBA" id="ARBA00004651"/>
    </source>
</evidence>
<feature type="transmembrane region" description="Helical" evidence="10">
    <location>
        <begin position="224"/>
        <end position="243"/>
    </location>
</feature>
<comment type="similarity">
    <text evidence="7">Belongs to the fluoride channel Fluc/FEX (TC 1.A.43) family.</text>
</comment>
<dbReference type="PANTHER" id="PTHR28259">
    <property type="entry name" value="FLUORIDE EXPORT PROTEIN 1-RELATED"/>
    <property type="match status" value="1"/>
</dbReference>
<evidence type="ECO:0000256" key="1">
    <source>
        <dbReference type="ARBA" id="ARBA00002598"/>
    </source>
</evidence>
<dbReference type="OrthoDB" id="409792at2759"/>
<comment type="caution">
    <text evidence="11">The sequence shown here is derived from an EMBL/GenBank/DDBJ whole genome shotgun (WGS) entry which is preliminary data.</text>
</comment>
<evidence type="ECO:0000256" key="7">
    <source>
        <dbReference type="ARBA" id="ARBA00035120"/>
    </source>
</evidence>